<keyword evidence="1" id="KW-0472">Membrane</keyword>
<protein>
    <submittedName>
        <fullName evidence="2 3">Uncharacterized protein</fullName>
    </submittedName>
</protein>
<dbReference type="EnsemblMetazoa" id="CapteT224313">
    <property type="protein sequence ID" value="CapteP224313"/>
    <property type="gene ID" value="CapteG224313"/>
</dbReference>
<feature type="transmembrane region" description="Helical" evidence="1">
    <location>
        <begin position="98"/>
        <end position="122"/>
    </location>
</feature>
<dbReference type="AlphaFoldDB" id="R7U4H4"/>
<proteinExistence type="predicted"/>
<gene>
    <name evidence="2" type="ORF">CAPTEDRAFT_224313</name>
</gene>
<dbReference type="HOGENOM" id="CLU_1355798_0_0_1"/>
<evidence type="ECO:0000313" key="2">
    <source>
        <dbReference type="EMBL" id="ELU01265.1"/>
    </source>
</evidence>
<reference evidence="3" key="3">
    <citation type="submission" date="2015-06" db="UniProtKB">
        <authorList>
            <consortium name="EnsemblMetazoa"/>
        </authorList>
    </citation>
    <scope>IDENTIFICATION</scope>
</reference>
<reference evidence="4" key="1">
    <citation type="submission" date="2012-12" db="EMBL/GenBank/DDBJ databases">
        <authorList>
            <person name="Hellsten U."/>
            <person name="Grimwood J."/>
            <person name="Chapman J.A."/>
            <person name="Shapiro H."/>
            <person name="Aerts A."/>
            <person name="Otillar R.P."/>
            <person name="Terry A.Y."/>
            <person name="Boore J.L."/>
            <person name="Simakov O."/>
            <person name="Marletaz F."/>
            <person name="Cho S.-J."/>
            <person name="Edsinger-Gonzales E."/>
            <person name="Havlak P."/>
            <person name="Kuo D.-H."/>
            <person name="Larsson T."/>
            <person name="Lv J."/>
            <person name="Arendt D."/>
            <person name="Savage R."/>
            <person name="Osoegawa K."/>
            <person name="de Jong P."/>
            <person name="Lindberg D.R."/>
            <person name="Seaver E.C."/>
            <person name="Weisblat D.A."/>
            <person name="Putnam N.H."/>
            <person name="Grigoriev I.V."/>
            <person name="Rokhsar D.S."/>
        </authorList>
    </citation>
    <scope>NUCLEOTIDE SEQUENCE</scope>
    <source>
        <strain evidence="4">I ESC-2004</strain>
    </source>
</reference>
<dbReference type="Proteomes" id="UP000014760">
    <property type="component" value="Unassembled WGS sequence"/>
</dbReference>
<reference evidence="2 4" key="2">
    <citation type="journal article" date="2013" name="Nature">
        <title>Insights into bilaterian evolution from three spiralian genomes.</title>
        <authorList>
            <person name="Simakov O."/>
            <person name="Marletaz F."/>
            <person name="Cho S.J."/>
            <person name="Edsinger-Gonzales E."/>
            <person name="Havlak P."/>
            <person name="Hellsten U."/>
            <person name="Kuo D.H."/>
            <person name="Larsson T."/>
            <person name="Lv J."/>
            <person name="Arendt D."/>
            <person name="Savage R."/>
            <person name="Osoegawa K."/>
            <person name="de Jong P."/>
            <person name="Grimwood J."/>
            <person name="Chapman J.A."/>
            <person name="Shapiro H."/>
            <person name="Aerts A."/>
            <person name="Otillar R.P."/>
            <person name="Terry A.Y."/>
            <person name="Boore J.L."/>
            <person name="Grigoriev I.V."/>
            <person name="Lindberg D.R."/>
            <person name="Seaver E.C."/>
            <person name="Weisblat D.A."/>
            <person name="Putnam N.H."/>
            <person name="Rokhsar D.S."/>
        </authorList>
    </citation>
    <scope>NUCLEOTIDE SEQUENCE</scope>
    <source>
        <strain evidence="2 4">I ESC-2004</strain>
    </source>
</reference>
<organism evidence="2">
    <name type="scientific">Capitella teleta</name>
    <name type="common">Polychaete worm</name>
    <dbReference type="NCBI Taxonomy" id="283909"/>
    <lineage>
        <taxon>Eukaryota</taxon>
        <taxon>Metazoa</taxon>
        <taxon>Spiralia</taxon>
        <taxon>Lophotrochozoa</taxon>
        <taxon>Annelida</taxon>
        <taxon>Polychaeta</taxon>
        <taxon>Sedentaria</taxon>
        <taxon>Scolecida</taxon>
        <taxon>Capitellidae</taxon>
        <taxon>Capitella</taxon>
    </lineage>
</organism>
<keyword evidence="4" id="KW-1185">Reference proteome</keyword>
<dbReference type="EMBL" id="KB305236">
    <property type="protein sequence ID" value="ELU01265.1"/>
    <property type="molecule type" value="Genomic_DNA"/>
</dbReference>
<evidence type="ECO:0000256" key="1">
    <source>
        <dbReference type="SAM" id="Phobius"/>
    </source>
</evidence>
<keyword evidence="1" id="KW-0812">Transmembrane</keyword>
<name>R7U4H4_CAPTE</name>
<feature type="transmembrane region" description="Helical" evidence="1">
    <location>
        <begin position="71"/>
        <end position="92"/>
    </location>
</feature>
<dbReference type="EMBL" id="AMQN01009352">
    <property type="status" value="NOT_ANNOTATED_CDS"/>
    <property type="molecule type" value="Genomic_DNA"/>
</dbReference>
<accession>R7U4H4</accession>
<evidence type="ECO:0000313" key="4">
    <source>
        <dbReference type="Proteomes" id="UP000014760"/>
    </source>
</evidence>
<evidence type="ECO:0000313" key="3">
    <source>
        <dbReference type="EnsemblMetazoa" id="CapteP224313"/>
    </source>
</evidence>
<keyword evidence="1" id="KW-1133">Transmembrane helix</keyword>
<sequence length="202" mass="22498">MRLFTKLRHYGPDPQVPTASTSLSPQGPTYDSCSSAHMWVSSVRPKNNESSSCCSGCARMLRPTLQALSQCMFGLAMLFLISGIALCIWGYVGTAIRPFQISGPVCIGAGCLIYVSGCVLCCRETPAFERTLERKAREDRTRRAIEVLAGSDVIDWIQSEPELYEDFRELSTRILYYHGLQSANREVIRNSHVFDPGVHEIV</sequence>